<dbReference type="PANTHER" id="PTHR21240">
    <property type="entry name" value="2-AMINO-3-CARBOXYLMUCONATE-6-SEMIALDEHYDE DECARBOXYLASE"/>
    <property type="match status" value="1"/>
</dbReference>
<dbReference type="Gene3D" id="3.20.20.140">
    <property type="entry name" value="Metal-dependent hydrolases"/>
    <property type="match status" value="1"/>
</dbReference>
<dbReference type="InterPro" id="IPR006680">
    <property type="entry name" value="Amidohydro-rel"/>
</dbReference>
<sequence length="295" mass="33782">MTIRIDSHLHLFASTKSEYRRGVHPLYPEEREALIGNFITVMDENSIDHAVLVSLDDHDDYAAAAREEFPERFSLVGVMNSDAHDLAKDFESRNEKSNYLGFRVWELGDLTSPIRKLKSFEMLKSMSEAGVIAWFYSTSEQQELLPKVLQELPDLKVVLNHLGFCQSGWDVDAWGRPRIETPIPPPSWKYVKDLAASPNVSVLFSGQYAFSNDEFPYQDMRGMSADLLEWYGVERLMWASDWPWIDQRPGYKSLSELPALHFPNMTSEDLQKIMGENAARIFSLKNVKARDGKAL</sequence>
<name>A0A6J6N8G0_9ZZZZ</name>
<gene>
    <name evidence="3" type="ORF">UFOPK2342_01184</name>
</gene>
<protein>
    <submittedName>
        <fullName evidence="3">Unannotated protein</fullName>
    </submittedName>
</protein>
<dbReference type="GO" id="GO:0016831">
    <property type="term" value="F:carboxy-lyase activity"/>
    <property type="evidence" value="ECO:0007669"/>
    <property type="project" value="InterPro"/>
</dbReference>
<evidence type="ECO:0000259" key="2">
    <source>
        <dbReference type="Pfam" id="PF04909"/>
    </source>
</evidence>
<reference evidence="3" key="1">
    <citation type="submission" date="2020-05" db="EMBL/GenBank/DDBJ databases">
        <authorList>
            <person name="Chiriac C."/>
            <person name="Salcher M."/>
            <person name="Ghai R."/>
            <person name="Kavagutti S V."/>
        </authorList>
    </citation>
    <scope>NUCLEOTIDE SEQUENCE</scope>
</reference>
<dbReference type="GO" id="GO:0016787">
    <property type="term" value="F:hydrolase activity"/>
    <property type="evidence" value="ECO:0007669"/>
    <property type="project" value="InterPro"/>
</dbReference>
<dbReference type="InterPro" id="IPR032465">
    <property type="entry name" value="ACMSD"/>
</dbReference>
<keyword evidence="1" id="KW-0456">Lyase</keyword>
<organism evidence="3">
    <name type="scientific">freshwater metagenome</name>
    <dbReference type="NCBI Taxonomy" id="449393"/>
    <lineage>
        <taxon>unclassified sequences</taxon>
        <taxon>metagenomes</taxon>
        <taxon>ecological metagenomes</taxon>
    </lineage>
</organism>
<feature type="domain" description="Amidohydrolase-related" evidence="2">
    <location>
        <begin position="5"/>
        <end position="283"/>
    </location>
</feature>
<dbReference type="PANTHER" id="PTHR21240:SF19">
    <property type="entry name" value="CATALYTIC_ HYDROLASE"/>
    <property type="match status" value="1"/>
</dbReference>
<dbReference type="EMBL" id="CAEZXB010000025">
    <property type="protein sequence ID" value="CAB4681418.1"/>
    <property type="molecule type" value="Genomic_DNA"/>
</dbReference>
<dbReference type="InterPro" id="IPR032466">
    <property type="entry name" value="Metal_Hydrolase"/>
</dbReference>
<accession>A0A6J6N8G0</accession>
<evidence type="ECO:0000313" key="3">
    <source>
        <dbReference type="EMBL" id="CAB4681418.1"/>
    </source>
</evidence>
<dbReference type="AlphaFoldDB" id="A0A6J6N8G0"/>
<proteinExistence type="predicted"/>
<dbReference type="Pfam" id="PF04909">
    <property type="entry name" value="Amidohydro_2"/>
    <property type="match status" value="1"/>
</dbReference>
<dbReference type="SUPFAM" id="SSF51556">
    <property type="entry name" value="Metallo-dependent hydrolases"/>
    <property type="match status" value="1"/>
</dbReference>
<evidence type="ECO:0000256" key="1">
    <source>
        <dbReference type="ARBA" id="ARBA00023239"/>
    </source>
</evidence>